<feature type="region of interest" description="Disordered" evidence="3">
    <location>
        <begin position="52"/>
        <end position="73"/>
    </location>
</feature>
<protein>
    <recommendedName>
        <fullName evidence="4">Methyl-accepting transducer domain-containing protein</fullName>
    </recommendedName>
</protein>
<organism evidence="5 6">
    <name type="scientific">Roseburia porci</name>
    <dbReference type="NCBI Taxonomy" id="2605790"/>
    <lineage>
        <taxon>Bacteria</taxon>
        <taxon>Bacillati</taxon>
        <taxon>Bacillota</taxon>
        <taxon>Clostridia</taxon>
        <taxon>Lachnospirales</taxon>
        <taxon>Lachnospiraceae</taxon>
        <taxon>Roseburia</taxon>
    </lineage>
</organism>
<dbReference type="SUPFAM" id="SSF58104">
    <property type="entry name" value="Methyl-accepting chemotaxis protein (MCP) signaling domain"/>
    <property type="match status" value="1"/>
</dbReference>
<proteinExistence type="predicted"/>
<dbReference type="GO" id="GO:0007165">
    <property type="term" value="P:signal transduction"/>
    <property type="evidence" value="ECO:0007669"/>
    <property type="project" value="UniProtKB-KW"/>
</dbReference>
<sequence>MYGKGFAVVAEEIQKLAEQTRKAVDNIGTIVTASVEDTGRAVKVMEQSAELTETGMESMSEVGSSTALITSSNEKMTKQIVEMDHTVENIWSQSDEVAKGMQQVNVSTQNNYQAIEQVNAATQENSDGVEMIEDMVVRIRTLAEE</sequence>
<keyword evidence="6" id="KW-1185">Reference proteome</keyword>
<dbReference type="InterPro" id="IPR004089">
    <property type="entry name" value="MCPsignal_dom"/>
</dbReference>
<dbReference type="AlphaFoldDB" id="A0A6L5YUJ5"/>
<evidence type="ECO:0000256" key="3">
    <source>
        <dbReference type="SAM" id="MobiDB-lite"/>
    </source>
</evidence>
<evidence type="ECO:0000256" key="2">
    <source>
        <dbReference type="PROSITE-ProRule" id="PRU00284"/>
    </source>
</evidence>
<dbReference type="PANTHER" id="PTHR32089">
    <property type="entry name" value="METHYL-ACCEPTING CHEMOTAXIS PROTEIN MCPB"/>
    <property type="match status" value="1"/>
</dbReference>
<evidence type="ECO:0000313" key="5">
    <source>
        <dbReference type="EMBL" id="MST76058.1"/>
    </source>
</evidence>
<dbReference type="EMBL" id="VUNI01000038">
    <property type="protein sequence ID" value="MST76058.1"/>
    <property type="molecule type" value="Genomic_DNA"/>
</dbReference>
<reference evidence="5 6" key="1">
    <citation type="submission" date="2019-08" db="EMBL/GenBank/DDBJ databases">
        <title>In-depth cultivation of the pig gut microbiome towards novel bacterial diversity and tailored functional studies.</title>
        <authorList>
            <person name="Wylensek D."/>
            <person name="Hitch T.C.A."/>
            <person name="Clavel T."/>
        </authorList>
    </citation>
    <scope>NUCLEOTIDE SEQUENCE [LARGE SCALE GENOMIC DNA]</scope>
    <source>
        <strain evidence="5 6">MUC/MUC-530-WT-4D</strain>
    </source>
</reference>
<dbReference type="GO" id="GO:0016020">
    <property type="term" value="C:membrane"/>
    <property type="evidence" value="ECO:0007669"/>
    <property type="project" value="InterPro"/>
</dbReference>
<evidence type="ECO:0000256" key="1">
    <source>
        <dbReference type="ARBA" id="ARBA00023224"/>
    </source>
</evidence>
<dbReference type="PROSITE" id="PS50111">
    <property type="entry name" value="CHEMOTAXIS_TRANSDUC_2"/>
    <property type="match status" value="1"/>
</dbReference>
<dbReference type="Proteomes" id="UP000474024">
    <property type="component" value="Unassembled WGS sequence"/>
</dbReference>
<evidence type="ECO:0000313" key="6">
    <source>
        <dbReference type="Proteomes" id="UP000474024"/>
    </source>
</evidence>
<dbReference type="PANTHER" id="PTHR32089:SF112">
    <property type="entry name" value="LYSOZYME-LIKE PROTEIN-RELATED"/>
    <property type="match status" value="1"/>
</dbReference>
<gene>
    <name evidence="5" type="ORF">FYJ75_13885</name>
</gene>
<comment type="caution">
    <text evidence="5">The sequence shown here is derived from an EMBL/GenBank/DDBJ whole genome shotgun (WGS) entry which is preliminary data.</text>
</comment>
<dbReference type="RefSeq" id="WP_154431015.1">
    <property type="nucleotide sequence ID" value="NZ_VUNI01000038.1"/>
</dbReference>
<name>A0A6L5YUJ5_9FIRM</name>
<accession>A0A6L5YUJ5</accession>
<dbReference type="Pfam" id="PF00015">
    <property type="entry name" value="MCPsignal"/>
    <property type="match status" value="1"/>
</dbReference>
<feature type="domain" description="Methyl-accepting transducer" evidence="4">
    <location>
        <begin position="1"/>
        <end position="105"/>
    </location>
</feature>
<evidence type="ECO:0000259" key="4">
    <source>
        <dbReference type="PROSITE" id="PS50111"/>
    </source>
</evidence>
<keyword evidence="1 2" id="KW-0807">Transducer</keyword>
<dbReference type="Gene3D" id="1.10.287.950">
    <property type="entry name" value="Methyl-accepting chemotaxis protein"/>
    <property type="match status" value="1"/>
</dbReference>